<evidence type="ECO:0000313" key="1">
    <source>
        <dbReference type="EMBL" id="KAL3273497.1"/>
    </source>
</evidence>
<evidence type="ECO:0000313" key="2">
    <source>
        <dbReference type="Proteomes" id="UP001516400"/>
    </source>
</evidence>
<dbReference type="EMBL" id="JABFTP020000062">
    <property type="protein sequence ID" value="KAL3273497.1"/>
    <property type="molecule type" value="Genomic_DNA"/>
</dbReference>
<protein>
    <submittedName>
        <fullName evidence="1">Uncharacterized protein</fullName>
    </submittedName>
</protein>
<keyword evidence="2" id="KW-1185">Reference proteome</keyword>
<comment type="caution">
    <text evidence="1">The sequence shown here is derived from an EMBL/GenBank/DDBJ whole genome shotgun (WGS) entry which is preliminary data.</text>
</comment>
<name>A0ABD2N4J2_9CUCU</name>
<gene>
    <name evidence="1" type="ORF">HHI36_014938</name>
</gene>
<sequence>MFQIRYYYAVCYIFFLFERCIHLWHLSIRVSNFFCNDEKNFRETYVNYFVFQWNMSREIPTNLFYGKKNDEIHLLANVSNPIDSDLEDIDIDDSDQEDEVNEQLEVQEDSD</sequence>
<proteinExistence type="predicted"/>
<organism evidence="1 2">
    <name type="scientific">Cryptolaemus montrouzieri</name>
    <dbReference type="NCBI Taxonomy" id="559131"/>
    <lineage>
        <taxon>Eukaryota</taxon>
        <taxon>Metazoa</taxon>
        <taxon>Ecdysozoa</taxon>
        <taxon>Arthropoda</taxon>
        <taxon>Hexapoda</taxon>
        <taxon>Insecta</taxon>
        <taxon>Pterygota</taxon>
        <taxon>Neoptera</taxon>
        <taxon>Endopterygota</taxon>
        <taxon>Coleoptera</taxon>
        <taxon>Polyphaga</taxon>
        <taxon>Cucujiformia</taxon>
        <taxon>Coccinelloidea</taxon>
        <taxon>Coccinellidae</taxon>
        <taxon>Scymninae</taxon>
        <taxon>Scymnini</taxon>
        <taxon>Cryptolaemus</taxon>
    </lineage>
</organism>
<accession>A0ABD2N4J2</accession>
<reference evidence="1 2" key="1">
    <citation type="journal article" date="2021" name="BMC Biol.">
        <title>Horizontally acquired antibacterial genes associated with adaptive radiation of ladybird beetles.</title>
        <authorList>
            <person name="Li H.S."/>
            <person name="Tang X.F."/>
            <person name="Huang Y.H."/>
            <person name="Xu Z.Y."/>
            <person name="Chen M.L."/>
            <person name="Du X.Y."/>
            <person name="Qiu B.Y."/>
            <person name="Chen P.T."/>
            <person name="Zhang W."/>
            <person name="Slipinski A."/>
            <person name="Escalona H.E."/>
            <person name="Waterhouse R.M."/>
            <person name="Zwick A."/>
            <person name="Pang H."/>
        </authorList>
    </citation>
    <scope>NUCLEOTIDE SEQUENCE [LARGE SCALE GENOMIC DNA]</scope>
    <source>
        <strain evidence="1">SYSU2018</strain>
    </source>
</reference>
<dbReference type="AlphaFoldDB" id="A0ABD2N4J2"/>
<dbReference type="Proteomes" id="UP001516400">
    <property type="component" value="Unassembled WGS sequence"/>
</dbReference>